<organism evidence="2 3">
    <name type="scientific">Caulobacter segnis (strain ATCC 21756 / DSM 7131 / JCM 7823 / NBRC 15250 / LMG 17158 / TK0059)</name>
    <name type="common">Mycoplana segnis</name>
    <dbReference type="NCBI Taxonomy" id="509190"/>
    <lineage>
        <taxon>Bacteria</taxon>
        <taxon>Pseudomonadati</taxon>
        <taxon>Pseudomonadota</taxon>
        <taxon>Alphaproteobacteria</taxon>
        <taxon>Caulobacterales</taxon>
        <taxon>Caulobacteraceae</taxon>
        <taxon>Caulobacter</taxon>
    </lineage>
</organism>
<proteinExistence type="predicted"/>
<dbReference type="RefSeq" id="WP_013078140.1">
    <property type="nucleotide sequence ID" value="NC_014100.1"/>
</dbReference>
<evidence type="ECO:0000313" key="3">
    <source>
        <dbReference type="Proteomes" id="UP000002629"/>
    </source>
</evidence>
<gene>
    <name evidence="2" type="ordered locus">Cseg_0968</name>
</gene>
<keyword evidence="1" id="KW-1133">Transmembrane helix</keyword>
<dbReference type="HOGENOM" id="CLU_3214019_0_0_5"/>
<reference evidence="3" key="1">
    <citation type="journal article" date="2011" name="J. Bacteriol.">
        <title>Genome sequences of eight morphologically diverse alphaproteobacteria.</title>
        <authorList>
            <consortium name="US DOE Joint Genome Institute"/>
            <person name="Brown P.J."/>
            <person name="Kysela D.T."/>
            <person name="Buechlein A."/>
            <person name="Hemmerich C."/>
            <person name="Brun Y.V."/>
        </authorList>
    </citation>
    <scope>NUCLEOTIDE SEQUENCE [LARGE SCALE GENOMIC DNA]</scope>
    <source>
        <strain evidence="3">ATCC 21756 / DSM 7131 / JCM 7823 / NBRC 15250 / LMG 17158 / TK0059</strain>
    </source>
</reference>
<dbReference type="Proteomes" id="UP000002629">
    <property type="component" value="Chromosome"/>
</dbReference>
<evidence type="ECO:0000313" key="2">
    <source>
        <dbReference type="EMBL" id="ADG09473.1"/>
    </source>
</evidence>
<dbReference type="AlphaFoldDB" id="D5VI99"/>
<dbReference type="STRING" id="509190.Cseg_0968"/>
<protein>
    <submittedName>
        <fullName evidence="2">Uncharacterized protein</fullName>
    </submittedName>
</protein>
<keyword evidence="1" id="KW-0812">Transmembrane</keyword>
<evidence type="ECO:0000256" key="1">
    <source>
        <dbReference type="SAM" id="Phobius"/>
    </source>
</evidence>
<keyword evidence="1" id="KW-0472">Membrane</keyword>
<dbReference type="KEGG" id="cse:Cseg_0968"/>
<sequence>MIPTPPHELFSATRLVLGFAEAVVGMVLSAAVPVSLVVFAVLTF</sequence>
<name>D5VI99_CAUST</name>
<accession>D5VI99</accession>
<dbReference type="EMBL" id="CP002008">
    <property type="protein sequence ID" value="ADG09473.1"/>
    <property type="molecule type" value="Genomic_DNA"/>
</dbReference>
<feature type="transmembrane region" description="Helical" evidence="1">
    <location>
        <begin position="15"/>
        <end position="42"/>
    </location>
</feature>